<keyword evidence="8" id="KW-0560">Oxidoreductase</keyword>
<dbReference type="GO" id="GO:0020037">
    <property type="term" value="F:heme binding"/>
    <property type="evidence" value="ECO:0007669"/>
    <property type="project" value="InterPro"/>
</dbReference>
<evidence type="ECO:0000256" key="1">
    <source>
        <dbReference type="ARBA" id="ARBA00001971"/>
    </source>
</evidence>
<accession>A0A0F9X6M9</accession>
<dbReference type="GO" id="GO:0016020">
    <property type="term" value="C:membrane"/>
    <property type="evidence" value="ECO:0007669"/>
    <property type="project" value="UniProtKB-SubCell"/>
</dbReference>
<evidence type="ECO:0000256" key="3">
    <source>
        <dbReference type="ARBA" id="ARBA00010617"/>
    </source>
</evidence>
<comment type="cofactor">
    <cofactor evidence="1 12">
        <name>heme</name>
        <dbReference type="ChEBI" id="CHEBI:30413"/>
    </cofactor>
</comment>
<dbReference type="Pfam" id="PF00067">
    <property type="entry name" value="p450"/>
    <property type="match status" value="1"/>
</dbReference>
<keyword evidence="4 12" id="KW-0349">Heme</keyword>
<dbReference type="InterPro" id="IPR002402">
    <property type="entry name" value="Cyt_P450_E_grp-II"/>
</dbReference>
<keyword evidence="9 12" id="KW-0408">Iron</keyword>
<keyword evidence="5" id="KW-0812">Transmembrane</keyword>
<dbReference type="GO" id="GO:0016712">
    <property type="term" value="F:oxidoreductase activity, acting on paired donors, with incorporation or reduction of molecular oxygen, reduced flavin or flavoprotein as one donor, and incorporation of one atom of oxygen"/>
    <property type="evidence" value="ECO:0007669"/>
    <property type="project" value="InterPro"/>
</dbReference>
<dbReference type="PANTHER" id="PTHR24287">
    <property type="entry name" value="P450, PUTATIVE (EUROFUNG)-RELATED"/>
    <property type="match status" value="1"/>
</dbReference>
<dbReference type="CDD" id="cd11063">
    <property type="entry name" value="CYP52"/>
    <property type="match status" value="1"/>
</dbReference>
<gene>
    <name evidence="13" type="ORF">THAR02_07701</name>
</gene>
<name>A0A0F9X6M9_TRIHA</name>
<dbReference type="InterPro" id="IPR001128">
    <property type="entry name" value="Cyt_P450"/>
</dbReference>
<keyword evidence="6 12" id="KW-0479">Metal-binding</keyword>
<evidence type="ECO:0000256" key="10">
    <source>
        <dbReference type="ARBA" id="ARBA00023033"/>
    </source>
</evidence>
<dbReference type="OrthoDB" id="1470350at2759"/>
<evidence type="ECO:0000256" key="11">
    <source>
        <dbReference type="ARBA" id="ARBA00023136"/>
    </source>
</evidence>
<dbReference type="PRINTS" id="PR01239">
    <property type="entry name" value="EP450IICYP52"/>
</dbReference>
<organism evidence="13 14">
    <name type="scientific">Trichoderma harzianum</name>
    <name type="common">Hypocrea lixii</name>
    <dbReference type="NCBI Taxonomy" id="5544"/>
    <lineage>
        <taxon>Eukaryota</taxon>
        <taxon>Fungi</taxon>
        <taxon>Dikarya</taxon>
        <taxon>Ascomycota</taxon>
        <taxon>Pezizomycotina</taxon>
        <taxon>Sordariomycetes</taxon>
        <taxon>Hypocreomycetidae</taxon>
        <taxon>Hypocreales</taxon>
        <taxon>Hypocreaceae</taxon>
        <taxon>Trichoderma</taxon>
    </lineage>
</organism>
<keyword evidence="10" id="KW-0503">Monooxygenase</keyword>
<evidence type="ECO:0000256" key="12">
    <source>
        <dbReference type="PIRSR" id="PIRSR602402-1"/>
    </source>
</evidence>
<evidence type="ECO:0000313" key="14">
    <source>
        <dbReference type="Proteomes" id="UP000034112"/>
    </source>
</evidence>
<evidence type="ECO:0000256" key="4">
    <source>
        <dbReference type="ARBA" id="ARBA00022617"/>
    </source>
</evidence>
<reference evidence="14" key="1">
    <citation type="journal article" date="2015" name="Genome Announc.">
        <title>Draft whole-genome sequence of the biocontrol agent Trichoderma harzianum T6776.</title>
        <authorList>
            <person name="Baroncelli R."/>
            <person name="Piaggeschi G."/>
            <person name="Fiorini L."/>
            <person name="Bertolini E."/>
            <person name="Zapparata A."/>
            <person name="Pe M.E."/>
            <person name="Sarrocco S."/>
            <person name="Vannacci G."/>
        </authorList>
    </citation>
    <scope>NUCLEOTIDE SEQUENCE [LARGE SCALE GENOMIC DNA]</scope>
    <source>
        <strain evidence="14">T6776</strain>
    </source>
</reference>
<dbReference type="Gene3D" id="1.10.630.10">
    <property type="entry name" value="Cytochrome P450"/>
    <property type="match status" value="1"/>
</dbReference>
<dbReference type="PRINTS" id="PR00464">
    <property type="entry name" value="EP450II"/>
</dbReference>
<dbReference type="Proteomes" id="UP000034112">
    <property type="component" value="Unassembled WGS sequence"/>
</dbReference>
<dbReference type="InterPro" id="IPR002974">
    <property type="entry name" value="Cyt_P450_E_CYP52_ascomycetes"/>
</dbReference>
<feature type="binding site" description="axial binding residue" evidence="12">
    <location>
        <position position="446"/>
    </location>
    <ligand>
        <name>heme</name>
        <dbReference type="ChEBI" id="CHEBI:30413"/>
    </ligand>
    <ligandPart>
        <name>Fe</name>
        <dbReference type="ChEBI" id="CHEBI:18248"/>
    </ligandPart>
</feature>
<dbReference type="EMBL" id="JOKZ01000269">
    <property type="protein sequence ID" value="KKP00210.1"/>
    <property type="molecule type" value="Genomic_DNA"/>
</dbReference>
<evidence type="ECO:0000256" key="7">
    <source>
        <dbReference type="ARBA" id="ARBA00022989"/>
    </source>
</evidence>
<keyword evidence="7" id="KW-1133">Transmembrane helix</keyword>
<dbReference type="SUPFAM" id="SSF48264">
    <property type="entry name" value="Cytochrome P450"/>
    <property type="match status" value="1"/>
</dbReference>
<dbReference type="OMA" id="MFARIEN"/>
<proteinExistence type="inferred from homology"/>
<protein>
    <recommendedName>
        <fullName evidence="15">Cytochrome P450</fullName>
    </recommendedName>
</protein>
<dbReference type="GO" id="GO:0005506">
    <property type="term" value="F:iron ion binding"/>
    <property type="evidence" value="ECO:0007669"/>
    <property type="project" value="InterPro"/>
</dbReference>
<dbReference type="InterPro" id="IPR047146">
    <property type="entry name" value="Cyt_P450_E_CYP52_fungi"/>
</dbReference>
<comment type="subcellular location">
    <subcellularLocation>
        <location evidence="2">Membrane</location>
        <topology evidence="2">Single-pass membrane protein</topology>
    </subcellularLocation>
</comment>
<sequence>MLNIPTALIFTPLLLLITYLYQKWITSRRHHVTAMQHGCQPPAKYPHRDPFWGYDLLIERIKAAKDGRQLALYMKHFSIYGKTWEENFLGKRVINTMEMKNIQHVASSGFEDYGKGSAAMGKRFLGDGIFSQDGPEWRHSRDMIKPIFSRSELSDVERLDFHIDRLVNLIPRDGSMIDLQDPINKMFIDSSSEFLFGKSMDLQLNDDDSNEAADFLTAFQACLVGLGKRRLLGHMRHIYDLFDKNWPQSCQKVHHYTDIQIKRALEEISEPQAKSERRYLLIHELAKQIPDPIKLRSQILQIWVPSRDTTALVVNSSIFQLARRPETWEQLRVESLAIGDEPITFELLRSLKLFKYVVYETLRLQGPSSRVQKVAVRDTILPVGGGPDGKAPLFLEKGTDIILNLWGLHHDRDIWGDDVDQFRPERFADKRFTWDFVPFLGGPRICPAQQQVLTHCVQVLVRLTREFSRIENRDPVLEYVEMWRLLPESRNGIKVALFV</sequence>
<dbReference type="PANTHER" id="PTHR24287:SF19">
    <property type="entry name" value="CYTOCHROME P450"/>
    <property type="match status" value="1"/>
</dbReference>
<keyword evidence="11" id="KW-0472">Membrane</keyword>
<evidence type="ECO:0008006" key="15">
    <source>
        <dbReference type="Google" id="ProtNLM"/>
    </source>
</evidence>
<dbReference type="AlphaFoldDB" id="A0A0F9X6M9"/>
<evidence type="ECO:0000256" key="8">
    <source>
        <dbReference type="ARBA" id="ARBA00023002"/>
    </source>
</evidence>
<comment type="caution">
    <text evidence="13">The sequence shown here is derived from an EMBL/GenBank/DDBJ whole genome shotgun (WGS) entry which is preliminary data.</text>
</comment>
<evidence type="ECO:0000256" key="6">
    <source>
        <dbReference type="ARBA" id="ARBA00022723"/>
    </source>
</evidence>
<evidence type="ECO:0000256" key="2">
    <source>
        <dbReference type="ARBA" id="ARBA00004167"/>
    </source>
</evidence>
<comment type="similarity">
    <text evidence="3">Belongs to the cytochrome P450 family.</text>
</comment>
<evidence type="ECO:0000256" key="5">
    <source>
        <dbReference type="ARBA" id="ARBA00022692"/>
    </source>
</evidence>
<evidence type="ECO:0000313" key="13">
    <source>
        <dbReference type="EMBL" id="KKP00210.1"/>
    </source>
</evidence>
<dbReference type="InterPro" id="IPR036396">
    <property type="entry name" value="Cyt_P450_sf"/>
</dbReference>
<evidence type="ECO:0000256" key="9">
    <source>
        <dbReference type="ARBA" id="ARBA00023004"/>
    </source>
</evidence>